<dbReference type="InterPro" id="IPR050245">
    <property type="entry name" value="PrsA_foldase"/>
</dbReference>
<keyword evidence="5 6" id="KW-0413">Isomerase</keyword>
<evidence type="ECO:0000256" key="2">
    <source>
        <dbReference type="ARBA" id="ARBA00013194"/>
    </source>
</evidence>
<feature type="domain" description="PpiC" evidence="7">
    <location>
        <begin position="409"/>
        <end position="498"/>
    </location>
</feature>
<evidence type="ECO:0000313" key="9">
    <source>
        <dbReference type="EMBL" id="EHO40559.1"/>
    </source>
</evidence>
<dbReference type="InterPro" id="IPR027304">
    <property type="entry name" value="Trigger_fact/SurA_dom_sf"/>
</dbReference>
<dbReference type="PROSITE" id="PS50198">
    <property type="entry name" value="PPIC_PPIASE_2"/>
    <property type="match status" value="2"/>
</dbReference>
<dbReference type="PROSITE" id="PS51257">
    <property type="entry name" value="PROKAR_LIPOPROTEIN"/>
    <property type="match status" value="1"/>
</dbReference>
<dbReference type="STRING" id="880073.Cabys_24"/>
<gene>
    <name evidence="8" type="ORF">Cabys_24</name>
    <name evidence="9" type="ORF">Calab_0925</name>
</gene>
<dbReference type="PANTHER" id="PTHR47245">
    <property type="entry name" value="PEPTIDYLPROLYL ISOMERASE"/>
    <property type="match status" value="1"/>
</dbReference>
<dbReference type="Pfam" id="PF13145">
    <property type="entry name" value="Rotamase_2"/>
    <property type="match status" value="1"/>
</dbReference>
<dbReference type="EMBL" id="CM001402">
    <property type="protein sequence ID" value="EHO40559.1"/>
    <property type="molecule type" value="Genomic_DNA"/>
</dbReference>
<dbReference type="InterPro" id="IPR000297">
    <property type="entry name" value="PPIase_PpiC"/>
</dbReference>
<evidence type="ECO:0000313" key="11">
    <source>
        <dbReference type="Proteomes" id="UP000183868"/>
    </source>
</evidence>
<dbReference type="Proteomes" id="UP000004671">
    <property type="component" value="Chromosome"/>
</dbReference>
<evidence type="ECO:0000256" key="1">
    <source>
        <dbReference type="ARBA" id="ARBA00000971"/>
    </source>
</evidence>
<dbReference type="Pfam" id="PF00639">
    <property type="entry name" value="Rotamase"/>
    <property type="match status" value="1"/>
</dbReference>
<dbReference type="EMBL" id="CP018099">
    <property type="protein sequence ID" value="APF16775.1"/>
    <property type="molecule type" value="Genomic_DNA"/>
</dbReference>
<dbReference type="GO" id="GO:0003755">
    <property type="term" value="F:peptidyl-prolyl cis-trans isomerase activity"/>
    <property type="evidence" value="ECO:0007669"/>
    <property type="project" value="UniProtKB-KW"/>
</dbReference>
<name>H1XV53_CALAY</name>
<dbReference type="RefSeq" id="WP_006927565.1">
    <property type="nucleotide sequence ID" value="NZ_CM001402.1"/>
</dbReference>
<dbReference type="eggNOG" id="COG0760">
    <property type="taxonomic scope" value="Bacteria"/>
</dbReference>
<evidence type="ECO:0000259" key="7">
    <source>
        <dbReference type="PROSITE" id="PS50198"/>
    </source>
</evidence>
<keyword evidence="10" id="KW-1185">Reference proteome</keyword>
<dbReference type="SUPFAM" id="SSF109998">
    <property type="entry name" value="Triger factor/SurA peptide-binding domain-like"/>
    <property type="match status" value="2"/>
</dbReference>
<dbReference type="AlphaFoldDB" id="H1XV53"/>
<dbReference type="SUPFAM" id="SSF54534">
    <property type="entry name" value="FKBP-like"/>
    <property type="match status" value="2"/>
</dbReference>
<proteinExistence type="predicted"/>
<protein>
    <recommendedName>
        <fullName evidence="2">peptidylprolyl isomerase</fullName>
        <ecNumber evidence="2">5.2.1.8</ecNumber>
    </recommendedName>
</protein>
<dbReference type="Proteomes" id="UP000183868">
    <property type="component" value="Chromosome"/>
</dbReference>
<evidence type="ECO:0000313" key="8">
    <source>
        <dbReference type="EMBL" id="APF16775.1"/>
    </source>
</evidence>
<dbReference type="PaxDb" id="880073-Calab_0925"/>
<reference evidence="9 10" key="1">
    <citation type="submission" date="2011-09" db="EMBL/GenBank/DDBJ databases">
        <title>The permanent draft genome of Caldithrix abyssi DSM 13497.</title>
        <authorList>
            <consortium name="US DOE Joint Genome Institute (JGI-PGF)"/>
            <person name="Lucas S."/>
            <person name="Han J."/>
            <person name="Lapidus A."/>
            <person name="Bruce D."/>
            <person name="Goodwin L."/>
            <person name="Pitluck S."/>
            <person name="Peters L."/>
            <person name="Kyrpides N."/>
            <person name="Mavromatis K."/>
            <person name="Ivanova N."/>
            <person name="Mikhailova N."/>
            <person name="Chertkov O."/>
            <person name="Detter J.C."/>
            <person name="Tapia R."/>
            <person name="Han C."/>
            <person name="Land M."/>
            <person name="Hauser L."/>
            <person name="Markowitz V."/>
            <person name="Cheng J.-F."/>
            <person name="Hugenholtz P."/>
            <person name="Woyke T."/>
            <person name="Wu D."/>
            <person name="Spring S."/>
            <person name="Brambilla E."/>
            <person name="Klenk H.-P."/>
            <person name="Eisen J.A."/>
        </authorList>
    </citation>
    <scope>NUCLEOTIDE SEQUENCE [LARGE SCALE GENOMIC DNA]</scope>
    <source>
        <strain evidence="9 10">DSM 13497</strain>
    </source>
</reference>
<evidence type="ECO:0000256" key="5">
    <source>
        <dbReference type="ARBA" id="ARBA00023235"/>
    </source>
</evidence>
<keyword evidence="3" id="KW-0732">Signal</keyword>
<dbReference type="OrthoDB" id="14196at2"/>
<dbReference type="PANTHER" id="PTHR47245:SF1">
    <property type="entry name" value="FOLDASE PROTEIN PRSA"/>
    <property type="match status" value="1"/>
</dbReference>
<evidence type="ECO:0000313" key="10">
    <source>
        <dbReference type="Proteomes" id="UP000004671"/>
    </source>
</evidence>
<accession>H1XV53</accession>
<dbReference type="HOGENOM" id="CLU_477928_0_0_0"/>
<evidence type="ECO:0000256" key="6">
    <source>
        <dbReference type="PROSITE-ProRule" id="PRU00278"/>
    </source>
</evidence>
<dbReference type="Gene3D" id="3.10.50.40">
    <property type="match status" value="2"/>
</dbReference>
<sequence precursor="true">MKAQLKITIIAAVIFLTGFTACKKELKLDEHTVAIVGEYAIPFEQYENRYQEYLDVTYQKDNLFLRLGVLRNMINEILLKHYDDNRAILNSEEYQNDQEWVKKEMLLAYLKEDDIYSKIRVTDQEAREAFVRLNEKIAARHLYAPTEEEANRLYELLMKGASFDSLAREVFTDSTLRSNGGYLGYFTWGDMDPAFEDAAYQMKIGEISKPVKTAQGYSIIKIEDRKRVPILTETEYVKKKGQIIRFIKISKRKPAEKEYLQKVVDLKAFQFDDQAVEDLLTALKGKQEFAQEAKPIDLSKTVVRYKTEKWNGSELLKAIKKIPSYHRDRIDSSEKLKAAIKGLIVNQKLLKIAEQKGYARLPEVKHALANAENNLYLKYKRKYILQNATVPDSILRQYYRKNIWKFKEPRKINVREILVADLQTALKIKKQLLDGADFAQLARKYSLRGWTAQNGGETGYAELDRFGKLKDKFWNTPVGKIIGPLKIENVYGLFRVEGKIDAQPVSFEQIKDQVEEEYKGENQTEIMRAYLQKLRKKVKIERNLDLVKSFVLDNKE</sequence>
<organism evidence="9 10">
    <name type="scientific">Caldithrix abyssi DSM 13497</name>
    <dbReference type="NCBI Taxonomy" id="880073"/>
    <lineage>
        <taxon>Bacteria</taxon>
        <taxon>Pseudomonadati</taxon>
        <taxon>Calditrichota</taxon>
        <taxon>Calditrichia</taxon>
        <taxon>Calditrichales</taxon>
        <taxon>Calditrichaceae</taxon>
        <taxon>Caldithrix</taxon>
    </lineage>
</organism>
<dbReference type="EC" id="5.2.1.8" evidence="2"/>
<dbReference type="InterPro" id="IPR046357">
    <property type="entry name" value="PPIase_dom_sf"/>
</dbReference>
<feature type="domain" description="PpiC" evidence="7">
    <location>
        <begin position="134"/>
        <end position="224"/>
    </location>
</feature>
<evidence type="ECO:0000256" key="4">
    <source>
        <dbReference type="ARBA" id="ARBA00023110"/>
    </source>
</evidence>
<comment type="catalytic activity">
    <reaction evidence="1">
        <text>[protein]-peptidylproline (omega=180) = [protein]-peptidylproline (omega=0)</text>
        <dbReference type="Rhea" id="RHEA:16237"/>
        <dbReference type="Rhea" id="RHEA-COMP:10747"/>
        <dbReference type="Rhea" id="RHEA-COMP:10748"/>
        <dbReference type="ChEBI" id="CHEBI:83833"/>
        <dbReference type="ChEBI" id="CHEBI:83834"/>
        <dbReference type="EC" id="5.2.1.8"/>
    </reaction>
</comment>
<reference evidence="8 11" key="2">
    <citation type="submission" date="2016-11" db="EMBL/GenBank/DDBJ databases">
        <title>Genomic analysis of Caldithrix abyssi and proposal of a novel bacterial phylum Caldithrichaeota.</title>
        <authorList>
            <person name="Kublanov I."/>
            <person name="Sigalova O."/>
            <person name="Gavrilov S."/>
            <person name="Lebedinsky A."/>
            <person name="Ivanova N."/>
            <person name="Daum C."/>
            <person name="Reddy T."/>
            <person name="Klenk H.P."/>
            <person name="Goker M."/>
            <person name="Reva O."/>
            <person name="Miroshnichenko M."/>
            <person name="Kyprides N."/>
            <person name="Woyke T."/>
            <person name="Gelfand M."/>
        </authorList>
    </citation>
    <scope>NUCLEOTIDE SEQUENCE [LARGE SCALE GENOMIC DNA]</scope>
    <source>
        <strain evidence="8 11">LF13</strain>
    </source>
</reference>
<keyword evidence="4 6" id="KW-0697">Rotamase</keyword>
<evidence type="ECO:0000256" key="3">
    <source>
        <dbReference type="ARBA" id="ARBA00022729"/>
    </source>
</evidence>
<dbReference type="KEGG" id="caby:Cabys_24"/>